<dbReference type="InterPro" id="IPR001750">
    <property type="entry name" value="ND/Mrp_TM"/>
</dbReference>
<dbReference type="KEGG" id="tki:TKV_c19720"/>
<dbReference type="eggNOG" id="COG1009">
    <property type="taxonomic scope" value="Bacteria"/>
</dbReference>
<feature type="transmembrane region" description="Helical" evidence="7">
    <location>
        <begin position="244"/>
        <end position="264"/>
    </location>
</feature>
<proteinExistence type="inferred from homology"/>
<feature type="transmembrane region" description="Helical" evidence="7">
    <location>
        <begin position="448"/>
        <end position="468"/>
    </location>
</feature>
<evidence type="ECO:0000259" key="9">
    <source>
        <dbReference type="Pfam" id="PF00662"/>
    </source>
</evidence>
<gene>
    <name evidence="10" type="primary">ech2A1</name>
    <name evidence="10" type="ORF">TKV_c19720</name>
</gene>
<feature type="transmembrane region" description="Helical" evidence="7">
    <location>
        <begin position="30"/>
        <end position="49"/>
    </location>
</feature>
<dbReference type="GO" id="GO:0016020">
    <property type="term" value="C:membrane"/>
    <property type="evidence" value="ECO:0007669"/>
    <property type="project" value="UniProtKB-SubCell"/>
</dbReference>
<name>A0A097ATI1_THEKI</name>
<dbReference type="InterPro" id="IPR050616">
    <property type="entry name" value="CPA3_Na-H_Antiporter_A"/>
</dbReference>
<dbReference type="RefSeq" id="WP_049685749.1">
    <property type="nucleotide sequence ID" value="NZ_OZ020628.2"/>
</dbReference>
<evidence type="ECO:0000256" key="4">
    <source>
        <dbReference type="ARBA" id="ARBA00022989"/>
    </source>
</evidence>
<feature type="transmembrane region" description="Helical" evidence="7">
    <location>
        <begin position="606"/>
        <end position="623"/>
    </location>
</feature>
<feature type="transmembrane region" description="Helical" evidence="7">
    <location>
        <begin position="404"/>
        <end position="427"/>
    </location>
</feature>
<evidence type="ECO:0000256" key="1">
    <source>
        <dbReference type="ARBA" id="ARBA00004127"/>
    </source>
</evidence>
<dbReference type="AlphaFoldDB" id="A0A097ATI1"/>
<dbReference type="GO" id="GO:0012505">
    <property type="term" value="C:endomembrane system"/>
    <property type="evidence" value="ECO:0007669"/>
    <property type="project" value="UniProtKB-SubCell"/>
</dbReference>
<feature type="transmembrane region" description="Helical" evidence="7">
    <location>
        <begin position="6"/>
        <end position="23"/>
    </location>
</feature>
<keyword evidence="4 7" id="KW-1133">Transmembrane helix</keyword>
<feature type="transmembrane region" description="Helical" evidence="7">
    <location>
        <begin position="276"/>
        <end position="293"/>
    </location>
</feature>
<dbReference type="Pfam" id="PF00662">
    <property type="entry name" value="Proton_antipo_N"/>
    <property type="match status" value="1"/>
</dbReference>
<reference evidence="11" key="1">
    <citation type="journal article" date="2015" name="Genome Announc.">
        <title>Whole-Genome Sequences of 80 Environmental and Clinical Isolates of Burkholderia pseudomallei.</title>
        <authorList>
            <person name="Johnson S.L."/>
            <person name="Baker A.L."/>
            <person name="Chain P.S."/>
            <person name="Currie B.J."/>
            <person name="Daligault H.E."/>
            <person name="Davenport K.W."/>
            <person name="Davis C.B."/>
            <person name="Inglis T.J."/>
            <person name="Kaestli M."/>
            <person name="Koren S."/>
            <person name="Mayo M."/>
            <person name="Merritt A.J."/>
            <person name="Price E.P."/>
            <person name="Sarovich D.S."/>
            <person name="Warner J."/>
            <person name="Rosovitz M.J."/>
        </authorList>
    </citation>
    <scope>NUCLEOTIDE SEQUENCE [LARGE SCALE GENOMIC DNA]</scope>
    <source>
        <strain evidence="11">DSM 2030</strain>
    </source>
</reference>
<sequence>MLLAISVGILFLGALLSVIFYKINSARFHGTLSILTSFISLVGIVYSLLDVLKGKETVTKISISPALESVNFDLILKADGLNMFFALFGAFVSFCVIIYATQYMEHEKEGLPRFFAFTQLFVGAYTGLVLSDNLIWSYIFFELTGLCSYQLIGFWYKRDISSFSAKKAYLMTHIAGYGFLFVVIFVSFLTRGNTIISELINYNLGKYENLILVGLLIAVIAKSVQWPLYTWIPYAMNAPTPVSALLHAACLVKAGVYLLIRFYSVTGPYSIDWKTFIAYLGMLSSLVGVLYALKQSDFKKLLAFHTVSQIGYMVSGIGIGTPIAIAAGLFHVLNHSLFKSLLFLVAGILQHATGSRDISEMGGLSKRLPKTAAVFMIGAASISGLPGFNGYVSKWMFYTASIQAGFPVIAAIGLIASTLTTISFLKVMNTAFYGKLPKKYERIDEKDYRVMIFSSGLLSVPCIVIGVFPQLVIKYLLIPALKAVNLNYGESQFQLYNYGILLKQQANYPATLMAFWAVVAVFIGFLIYVLFLKRYGSIKEAEVFTGGEAEESLNLTADDFVVEIENRMETFYKYSDPDRYFNIANKWISKAFYKSYDLCATLEKKGWSVALIIGCCVLALIIFCI</sequence>
<protein>
    <submittedName>
        <fullName evidence="10">Ech-type complex subunit Ech2A1</fullName>
    </submittedName>
</protein>
<feature type="transmembrane region" description="Helical" evidence="7">
    <location>
        <begin position="210"/>
        <end position="232"/>
    </location>
</feature>
<dbReference type="Proteomes" id="UP000029669">
    <property type="component" value="Chromosome"/>
</dbReference>
<feature type="transmembrane region" description="Helical" evidence="7">
    <location>
        <begin position="513"/>
        <end position="532"/>
    </location>
</feature>
<comment type="subcellular location">
    <subcellularLocation>
        <location evidence="1">Endomembrane system</location>
        <topology evidence="1">Multi-pass membrane protein</topology>
    </subcellularLocation>
    <subcellularLocation>
        <location evidence="6">Membrane</location>
        <topology evidence="6">Multi-pass membrane protein</topology>
    </subcellularLocation>
</comment>
<evidence type="ECO:0000256" key="7">
    <source>
        <dbReference type="SAM" id="Phobius"/>
    </source>
</evidence>
<evidence type="ECO:0000313" key="11">
    <source>
        <dbReference type="Proteomes" id="UP000029669"/>
    </source>
</evidence>
<dbReference type="PRINTS" id="PR01434">
    <property type="entry name" value="NADHDHGNASE5"/>
</dbReference>
<feature type="transmembrane region" description="Helical" evidence="7">
    <location>
        <begin position="168"/>
        <end position="190"/>
    </location>
</feature>
<accession>A0A097ATI1</accession>
<feature type="transmembrane region" description="Helical" evidence="7">
    <location>
        <begin position="81"/>
        <end position="99"/>
    </location>
</feature>
<evidence type="ECO:0000256" key="6">
    <source>
        <dbReference type="RuleBase" id="RU000320"/>
    </source>
</evidence>
<dbReference type="PANTHER" id="PTHR43373:SF1">
    <property type="entry name" value="NA(+)_H(+) ANTIPORTER SUBUNIT A"/>
    <property type="match status" value="1"/>
</dbReference>
<evidence type="ECO:0000256" key="3">
    <source>
        <dbReference type="ARBA" id="ARBA00022692"/>
    </source>
</evidence>
<feature type="transmembrane region" description="Helical" evidence="7">
    <location>
        <begin position="313"/>
        <end position="330"/>
    </location>
</feature>
<evidence type="ECO:0000259" key="8">
    <source>
        <dbReference type="Pfam" id="PF00361"/>
    </source>
</evidence>
<evidence type="ECO:0000313" key="10">
    <source>
        <dbReference type="EMBL" id="AIS53116.1"/>
    </source>
</evidence>
<feature type="transmembrane region" description="Helical" evidence="7">
    <location>
        <begin position="135"/>
        <end position="156"/>
    </location>
</feature>
<organism evidence="10 11">
    <name type="scientific">Thermoanaerobacter kivui</name>
    <name type="common">Acetogenium kivui</name>
    <dbReference type="NCBI Taxonomy" id="2325"/>
    <lineage>
        <taxon>Bacteria</taxon>
        <taxon>Bacillati</taxon>
        <taxon>Bacillota</taxon>
        <taxon>Clostridia</taxon>
        <taxon>Thermoanaerobacterales</taxon>
        <taxon>Thermoanaerobacteraceae</taxon>
        <taxon>Thermoanaerobacter</taxon>
    </lineage>
</organism>
<evidence type="ECO:0000256" key="2">
    <source>
        <dbReference type="ARBA" id="ARBA00008483"/>
    </source>
</evidence>
<dbReference type="Pfam" id="PF00361">
    <property type="entry name" value="Proton_antipo_M"/>
    <property type="match status" value="1"/>
</dbReference>
<dbReference type="InterPro" id="IPR001516">
    <property type="entry name" value="Proton_antipo_N"/>
</dbReference>
<feature type="transmembrane region" description="Helical" evidence="7">
    <location>
        <begin position="111"/>
        <end position="129"/>
    </location>
</feature>
<keyword evidence="11" id="KW-1185">Reference proteome</keyword>
<dbReference type="EMBL" id="CP009170">
    <property type="protein sequence ID" value="AIS53116.1"/>
    <property type="molecule type" value="Genomic_DNA"/>
</dbReference>
<keyword evidence="3 6" id="KW-0812">Transmembrane</keyword>
<feature type="domain" description="NADH:quinone oxidoreductase/Mrp antiporter transmembrane" evidence="8">
    <location>
        <begin position="131"/>
        <end position="420"/>
    </location>
</feature>
<evidence type="ECO:0000256" key="5">
    <source>
        <dbReference type="ARBA" id="ARBA00023136"/>
    </source>
</evidence>
<dbReference type="STRING" id="2325.TKV_c19720"/>
<feature type="domain" description="NADH-Ubiquinone oxidoreductase (complex I) chain 5 N-terminal" evidence="9">
    <location>
        <begin position="68"/>
        <end position="115"/>
    </location>
</feature>
<feature type="transmembrane region" description="Helical" evidence="7">
    <location>
        <begin position="372"/>
        <end position="392"/>
    </location>
</feature>
<comment type="similarity">
    <text evidence="2">Belongs to the CPA3 antiporters (TC 2.A.63) subunit A family.</text>
</comment>
<keyword evidence="5 7" id="KW-0472">Membrane</keyword>
<dbReference type="HOGENOM" id="CLU_007100_9_5_9"/>
<dbReference type="PANTHER" id="PTHR43373">
    <property type="entry name" value="NA(+)/H(+) ANTIPORTER SUBUNIT"/>
    <property type="match status" value="1"/>
</dbReference>